<feature type="domain" description="Transposase IS4-like" evidence="2">
    <location>
        <begin position="39"/>
        <end position="176"/>
    </location>
</feature>
<dbReference type="InterPro" id="IPR002559">
    <property type="entry name" value="Transposase_11"/>
</dbReference>
<evidence type="ECO:0000256" key="1">
    <source>
        <dbReference type="SAM" id="MobiDB-lite"/>
    </source>
</evidence>
<accession>A0A1Y0ZCJ6</accession>
<gene>
    <name evidence="3" type="ORF">Maq22A_2p42810</name>
</gene>
<keyword evidence="3" id="KW-0614">Plasmid</keyword>
<evidence type="ECO:0000259" key="2">
    <source>
        <dbReference type="Pfam" id="PF01609"/>
    </source>
</evidence>
<dbReference type="Pfam" id="PF01609">
    <property type="entry name" value="DDE_Tnp_1"/>
    <property type="match status" value="1"/>
</dbReference>
<reference evidence="3 4" key="1">
    <citation type="journal article" date="2015" name="Genome Announc.">
        <title>Complete Genome Sequence of Methylobacterium aquaticum Strain 22A, Isolated from Racomitrium japonicum Moss.</title>
        <authorList>
            <person name="Tani A."/>
            <person name="Ogura Y."/>
            <person name="Hayashi T."/>
            <person name="Kimbara K."/>
        </authorList>
    </citation>
    <scope>NUCLEOTIDE SEQUENCE [LARGE SCALE GENOMIC DNA]</scope>
    <source>
        <strain evidence="3 4">MA-22A</strain>
        <plasmid evidence="4">Plasmid pMaq22A_2p DNA</plasmid>
    </source>
</reference>
<dbReference type="PANTHER" id="PTHR30007:SF1">
    <property type="entry name" value="BLR1914 PROTEIN"/>
    <property type="match status" value="1"/>
</dbReference>
<dbReference type="NCBIfam" id="NF033580">
    <property type="entry name" value="transpos_IS5_3"/>
    <property type="match status" value="1"/>
</dbReference>
<dbReference type="PANTHER" id="PTHR30007">
    <property type="entry name" value="PHP DOMAIN PROTEIN"/>
    <property type="match status" value="1"/>
</dbReference>
<protein>
    <submittedName>
        <fullName evidence="3">Transposase and inactivated derivatives</fullName>
    </submittedName>
</protein>
<sequence length="190" mass="21460">MAAPASGAARTPACGGRDRLEPGERRQRERAGEKRGSATGPNPTDRGKAGTKRHLVTDARGTPLGLVLTGANCHDSPLMAPTLDAIPPLRSGRRGRPRQRPDKLHADKAYDAPVRRQECRARGIRSRIARRGIERSDRLGRHRWVVERSHAWFNRARRLPVRYERRADIYETFTFLQASLITLNQIKRFC</sequence>
<reference evidence="4" key="2">
    <citation type="submission" date="2015-01" db="EMBL/GenBank/DDBJ databases">
        <title>Complete genome sequence of Methylobacterium aquaticum strain 22A.</title>
        <authorList>
            <person name="Tani A."/>
            <person name="Ogura Y."/>
            <person name="Hayashi T."/>
        </authorList>
    </citation>
    <scope>NUCLEOTIDE SEQUENCE [LARGE SCALE GENOMIC DNA]</scope>
    <source>
        <strain evidence="4">MA-22A</strain>
        <plasmid evidence="4">Plasmid pMaq22A_2p DNA</plasmid>
    </source>
</reference>
<dbReference type="GO" id="GO:0003677">
    <property type="term" value="F:DNA binding"/>
    <property type="evidence" value="ECO:0007669"/>
    <property type="project" value="InterPro"/>
</dbReference>
<name>A0A1Y0ZCJ6_9HYPH</name>
<proteinExistence type="predicted"/>
<dbReference type="KEGG" id="maqu:Maq22A_2p42810"/>
<dbReference type="Proteomes" id="UP000061432">
    <property type="component" value="Plasmid pMaq22A_2p"/>
</dbReference>
<geneLocation type="plasmid" evidence="4">
    <name>pMaq22A_2p DNA</name>
</geneLocation>
<evidence type="ECO:0000313" key="3">
    <source>
        <dbReference type="EMBL" id="BAR47381.1"/>
    </source>
</evidence>
<feature type="compositionally biased region" description="Low complexity" evidence="1">
    <location>
        <begin position="1"/>
        <end position="13"/>
    </location>
</feature>
<dbReference type="GO" id="GO:0006313">
    <property type="term" value="P:DNA transposition"/>
    <property type="evidence" value="ECO:0007669"/>
    <property type="project" value="InterPro"/>
</dbReference>
<dbReference type="GO" id="GO:0004803">
    <property type="term" value="F:transposase activity"/>
    <property type="evidence" value="ECO:0007669"/>
    <property type="project" value="InterPro"/>
</dbReference>
<feature type="region of interest" description="Disordered" evidence="1">
    <location>
        <begin position="1"/>
        <end position="58"/>
    </location>
</feature>
<organism evidence="3 4">
    <name type="scientific">Methylobacterium aquaticum</name>
    <dbReference type="NCBI Taxonomy" id="270351"/>
    <lineage>
        <taxon>Bacteria</taxon>
        <taxon>Pseudomonadati</taxon>
        <taxon>Pseudomonadota</taxon>
        <taxon>Alphaproteobacteria</taxon>
        <taxon>Hyphomicrobiales</taxon>
        <taxon>Methylobacteriaceae</taxon>
        <taxon>Methylobacterium</taxon>
    </lineage>
</organism>
<dbReference type="EMBL" id="AP014706">
    <property type="protein sequence ID" value="BAR47381.1"/>
    <property type="molecule type" value="Genomic_DNA"/>
</dbReference>
<evidence type="ECO:0000313" key="4">
    <source>
        <dbReference type="Proteomes" id="UP000061432"/>
    </source>
</evidence>
<dbReference type="AlphaFoldDB" id="A0A1Y0ZCJ6"/>
<feature type="compositionally biased region" description="Basic and acidic residues" evidence="1">
    <location>
        <begin position="16"/>
        <end position="36"/>
    </location>
</feature>
<feature type="region of interest" description="Disordered" evidence="1">
    <location>
        <begin position="82"/>
        <end position="105"/>
    </location>
</feature>